<accession>A0A0W8F377</accession>
<reference evidence="2" key="1">
    <citation type="journal article" date="2015" name="Proc. Natl. Acad. Sci. U.S.A.">
        <title>Networks of energetic and metabolic interactions define dynamics in microbial communities.</title>
        <authorList>
            <person name="Embree M."/>
            <person name="Liu J.K."/>
            <person name="Al-Bassam M.M."/>
            <person name="Zengler K."/>
        </authorList>
    </citation>
    <scope>NUCLEOTIDE SEQUENCE</scope>
</reference>
<evidence type="ECO:0000313" key="2">
    <source>
        <dbReference type="EMBL" id="KUG15317.1"/>
    </source>
</evidence>
<feature type="region of interest" description="Disordered" evidence="1">
    <location>
        <begin position="1"/>
        <end position="20"/>
    </location>
</feature>
<organism evidence="2">
    <name type="scientific">hydrocarbon metagenome</name>
    <dbReference type="NCBI Taxonomy" id="938273"/>
    <lineage>
        <taxon>unclassified sequences</taxon>
        <taxon>metagenomes</taxon>
        <taxon>ecological metagenomes</taxon>
    </lineage>
</organism>
<dbReference type="EMBL" id="LNQE01001566">
    <property type="protein sequence ID" value="KUG15317.1"/>
    <property type="molecule type" value="Genomic_DNA"/>
</dbReference>
<comment type="caution">
    <text evidence="2">The sequence shown here is derived from an EMBL/GenBank/DDBJ whole genome shotgun (WGS) entry which is preliminary data.</text>
</comment>
<name>A0A0W8F377_9ZZZZ</name>
<proteinExistence type="predicted"/>
<sequence length="41" mass="4331">MRIRPAPARSRNVPDTPAGWQGCILAGKTGPPHARIPAGKQ</sequence>
<dbReference type="AlphaFoldDB" id="A0A0W8F377"/>
<gene>
    <name evidence="2" type="ORF">ASZ90_015034</name>
</gene>
<protein>
    <submittedName>
        <fullName evidence="2">Uncharacterized protein</fullName>
    </submittedName>
</protein>
<evidence type="ECO:0000256" key="1">
    <source>
        <dbReference type="SAM" id="MobiDB-lite"/>
    </source>
</evidence>